<dbReference type="Gene3D" id="3.40.50.300">
    <property type="entry name" value="P-loop containing nucleotide triphosphate hydrolases"/>
    <property type="match status" value="1"/>
</dbReference>
<dbReference type="Pfam" id="PF13424">
    <property type="entry name" value="TPR_12"/>
    <property type="match status" value="2"/>
</dbReference>
<dbReference type="SMART" id="SM01043">
    <property type="entry name" value="BTAD"/>
    <property type="match status" value="1"/>
</dbReference>
<evidence type="ECO:0000256" key="6">
    <source>
        <dbReference type="SAM" id="MobiDB-lite"/>
    </source>
</evidence>
<dbReference type="GO" id="GO:0000160">
    <property type="term" value="P:phosphorelay signal transduction system"/>
    <property type="evidence" value="ECO:0007669"/>
    <property type="project" value="InterPro"/>
</dbReference>
<dbReference type="PRINTS" id="PR00364">
    <property type="entry name" value="DISEASERSIST"/>
</dbReference>
<name>A0A5Q0H5A4_SACSY</name>
<dbReference type="OrthoDB" id="9766710at2"/>
<dbReference type="InterPro" id="IPR001867">
    <property type="entry name" value="OmpR/PhoB-type_DNA-bd"/>
</dbReference>
<dbReference type="SUPFAM" id="SSF48452">
    <property type="entry name" value="TPR-like"/>
    <property type="match status" value="2"/>
</dbReference>
<evidence type="ECO:0000256" key="4">
    <source>
        <dbReference type="ARBA" id="ARBA00023163"/>
    </source>
</evidence>
<evidence type="ECO:0000313" key="8">
    <source>
        <dbReference type="EMBL" id="QFZ21418.1"/>
    </source>
</evidence>
<dbReference type="Pfam" id="PF00486">
    <property type="entry name" value="Trans_reg_C"/>
    <property type="match status" value="1"/>
</dbReference>
<feature type="compositionally biased region" description="Pro residues" evidence="6">
    <location>
        <begin position="312"/>
        <end position="324"/>
    </location>
</feature>
<protein>
    <submittedName>
        <fullName evidence="8">Tetratricopeptide repeat protein</fullName>
    </submittedName>
</protein>
<sequence length="978" mass="105138">MEVEFRLLDGVRAQSNGRRLELGHSRQRCVLAALLVDAGRVVPAERLVARVWDDRPPARVRSVLRSYLSRLRRSLTPAGTAITHRDGGYLLDAPVEAVDVHRFRALAGRARAEGDDERALELVERALALWGPEALAGIDGPWAAGVRQVWEAERATAEAHRVDLALRLGRHAELLAELPARAARHPLDERLAGQLMLALHRAGRSADALAHYRRTRALLVAELGVEPGAELRQRHQDILTGANARSTAHPAGHSAAQPATRPRSRSASRPRPETQLRRQSQPESQLRQQSQLGSRLQAQSQPESQPGLGSLPPHPIPRRLPPAPATFTGRERELAALTAALTGGEHTPIAVLTGGGGLGKSWLALRWAHRHLDRFPDGQLHVDLRGFDPVADPVPPQAAARSFLDALGVAPQSAPADPEAQLALFRDLTADRRLLVVLDNARDTAQVTPLLPGGPRCAVLITSRHRLTGLIAAHGATPVPLDLLPPDQAEALLTAHLGADRVAAEPDAAAALRAHCAGLPLALGILAARARTHPNLPLAALVDELDDASTRLDALDTGELPTTLRAVFTASTRALTPAAAALFALLGHIPGRDVDARAAAALADLPTARTRQALRELQDAHLVDQRTPGRHGMHDLVRLHAAEQAGAEVEAALRRLFDHYCHAASVAAHAFAPAEAHRRPPVPPPVGPEVGFDSYEQARGWLDAERATLLAVAERGAPHHAAHLSRTLFRYLDSTAHFHDALALHTTAVAATGGRDGYALCWQASALSRLGRYDEAHELCRRVAELARSAGDPVLEGIALITLGHGCRRNGHDDRALEKYRSAVAAARRNGHRHSEGIALVNLGTTHREHARYDEARECLARAARIAQEVQDRGLGSVALGCLGSLHHDLGDLERARDLHHRALGLARDGVLYALEVDALNSLGRVVHAADGPAAAVGHFRRALDLARRAGYRSEEARAREGLADALRELERGAPHGS</sequence>
<dbReference type="SMART" id="SM00862">
    <property type="entry name" value="Trans_reg_C"/>
    <property type="match status" value="1"/>
</dbReference>
<comment type="similarity">
    <text evidence="1">Belongs to the AfsR/DnrI/RedD regulatory family.</text>
</comment>
<dbReference type="GO" id="GO:0003677">
    <property type="term" value="F:DNA binding"/>
    <property type="evidence" value="ECO:0007669"/>
    <property type="project" value="UniProtKB-UniRule"/>
</dbReference>
<dbReference type="Gene3D" id="1.10.10.10">
    <property type="entry name" value="Winged helix-like DNA-binding domain superfamily/Winged helix DNA-binding domain"/>
    <property type="match status" value="1"/>
</dbReference>
<dbReference type="KEGG" id="ssyi:EKG83_32140"/>
<dbReference type="GO" id="GO:0043531">
    <property type="term" value="F:ADP binding"/>
    <property type="evidence" value="ECO:0007669"/>
    <property type="project" value="InterPro"/>
</dbReference>
<evidence type="ECO:0000256" key="1">
    <source>
        <dbReference type="ARBA" id="ARBA00005820"/>
    </source>
</evidence>
<keyword evidence="3 5" id="KW-0238">DNA-binding</keyword>
<dbReference type="PROSITE" id="PS51755">
    <property type="entry name" value="OMPR_PHOB"/>
    <property type="match status" value="1"/>
</dbReference>
<keyword evidence="2" id="KW-0805">Transcription regulation</keyword>
<evidence type="ECO:0000313" key="9">
    <source>
        <dbReference type="Proteomes" id="UP000325787"/>
    </source>
</evidence>
<evidence type="ECO:0000256" key="5">
    <source>
        <dbReference type="PROSITE-ProRule" id="PRU01091"/>
    </source>
</evidence>
<dbReference type="InterPro" id="IPR036388">
    <property type="entry name" value="WH-like_DNA-bd_sf"/>
</dbReference>
<dbReference type="InterPro" id="IPR005158">
    <property type="entry name" value="BTAD"/>
</dbReference>
<dbReference type="PANTHER" id="PTHR35807">
    <property type="entry name" value="TRANSCRIPTIONAL REGULATOR REDD-RELATED"/>
    <property type="match status" value="1"/>
</dbReference>
<dbReference type="Gene3D" id="1.25.40.10">
    <property type="entry name" value="Tetratricopeptide repeat domain"/>
    <property type="match status" value="2"/>
</dbReference>
<dbReference type="EMBL" id="CP034550">
    <property type="protein sequence ID" value="QFZ21418.1"/>
    <property type="molecule type" value="Genomic_DNA"/>
</dbReference>
<evidence type="ECO:0000256" key="2">
    <source>
        <dbReference type="ARBA" id="ARBA00023015"/>
    </source>
</evidence>
<dbReference type="InterPro" id="IPR011990">
    <property type="entry name" value="TPR-like_helical_dom_sf"/>
</dbReference>
<feature type="region of interest" description="Disordered" evidence="6">
    <location>
        <begin position="243"/>
        <end position="325"/>
    </location>
</feature>
<dbReference type="Pfam" id="PF03704">
    <property type="entry name" value="BTAD"/>
    <property type="match status" value="1"/>
</dbReference>
<keyword evidence="9" id="KW-1185">Reference proteome</keyword>
<dbReference type="InterPro" id="IPR027417">
    <property type="entry name" value="P-loop_NTPase"/>
</dbReference>
<dbReference type="SUPFAM" id="SSF52540">
    <property type="entry name" value="P-loop containing nucleoside triphosphate hydrolases"/>
    <property type="match status" value="1"/>
</dbReference>
<keyword evidence="4" id="KW-0804">Transcription</keyword>
<feature type="domain" description="OmpR/PhoB-type" evidence="7">
    <location>
        <begin position="1"/>
        <end position="93"/>
    </location>
</feature>
<dbReference type="PANTHER" id="PTHR35807:SF1">
    <property type="entry name" value="TRANSCRIPTIONAL REGULATOR REDD"/>
    <property type="match status" value="1"/>
</dbReference>
<dbReference type="CDD" id="cd15831">
    <property type="entry name" value="BTAD"/>
    <property type="match status" value="1"/>
</dbReference>
<feature type="DNA-binding region" description="OmpR/PhoB-type" evidence="5">
    <location>
        <begin position="1"/>
        <end position="93"/>
    </location>
</feature>
<dbReference type="GO" id="GO:0006355">
    <property type="term" value="P:regulation of DNA-templated transcription"/>
    <property type="evidence" value="ECO:0007669"/>
    <property type="project" value="InterPro"/>
</dbReference>
<dbReference type="InterPro" id="IPR019734">
    <property type="entry name" value="TPR_rpt"/>
</dbReference>
<dbReference type="SUPFAM" id="SSF46894">
    <property type="entry name" value="C-terminal effector domain of the bipartite response regulators"/>
    <property type="match status" value="1"/>
</dbReference>
<dbReference type="SMART" id="SM00028">
    <property type="entry name" value="TPR"/>
    <property type="match status" value="5"/>
</dbReference>
<reference evidence="9" key="1">
    <citation type="journal article" date="2021" name="Curr. Microbiol.">
        <title>Complete genome of nocamycin-producing strain Saccharothrix syringae NRRL B-16468 reveals the biosynthetic potential for secondary metabolites.</title>
        <authorList>
            <person name="Mo X."/>
            <person name="Yang S."/>
        </authorList>
    </citation>
    <scope>NUCLEOTIDE SEQUENCE [LARGE SCALE GENOMIC DNA]</scope>
    <source>
        <strain evidence="9">ATCC 51364 / DSM 43886 / JCM 6844 / KCTC 9398 / NBRC 14523 / NRRL B-16468 / INA 2240</strain>
    </source>
</reference>
<evidence type="ECO:0000259" key="7">
    <source>
        <dbReference type="PROSITE" id="PS51755"/>
    </source>
</evidence>
<feature type="compositionally biased region" description="Low complexity" evidence="6">
    <location>
        <begin position="284"/>
        <end position="301"/>
    </location>
</feature>
<accession>A0A5Q0H5A4</accession>
<dbReference type="Proteomes" id="UP000325787">
    <property type="component" value="Chromosome"/>
</dbReference>
<organism evidence="8 9">
    <name type="scientific">Saccharothrix syringae</name>
    <name type="common">Nocardiopsis syringae</name>
    <dbReference type="NCBI Taxonomy" id="103733"/>
    <lineage>
        <taxon>Bacteria</taxon>
        <taxon>Bacillati</taxon>
        <taxon>Actinomycetota</taxon>
        <taxon>Actinomycetes</taxon>
        <taxon>Pseudonocardiales</taxon>
        <taxon>Pseudonocardiaceae</taxon>
        <taxon>Saccharothrix</taxon>
    </lineage>
</organism>
<evidence type="ECO:0000256" key="3">
    <source>
        <dbReference type="ARBA" id="ARBA00023125"/>
    </source>
</evidence>
<dbReference type="InterPro" id="IPR016032">
    <property type="entry name" value="Sig_transdc_resp-reg_C-effctor"/>
</dbReference>
<gene>
    <name evidence="8" type="ORF">EKG83_32140</name>
</gene>
<dbReference type="RefSeq" id="WP_051767018.1">
    <property type="nucleotide sequence ID" value="NZ_CP034550.1"/>
</dbReference>
<dbReference type="InterPro" id="IPR051677">
    <property type="entry name" value="AfsR-DnrI-RedD_regulator"/>
</dbReference>
<proteinExistence type="inferred from homology"/>
<dbReference type="AlphaFoldDB" id="A0A5Q0H5A4"/>